<evidence type="ECO:0000256" key="9">
    <source>
        <dbReference type="ARBA" id="ARBA00023211"/>
    </source>
</evidence>
<sequence>MVSSGHGQLNLNEPNVGALPDIRIRTLSSIAQGAPEGNGGSSRCLSFARTTDPSVAGRPASWFSLKRLPMSLRRLSLPSVLLMDLQGSFWFRHVTKILLALACIIFYCEVLIYYIVLLQCTWPLLDNATQENGIQPGNPNDSPLKVMMVADTHLLGPFRGHWFDKLRREWQMKRTFATAMTLHQPDVVVFLGDVFDEGQWMDNVQFNRDVQRFKRIFPKGEKTRFVVAAGNHDVGFHYKMTKGLVARFQRLFSESPSGVELVTVRGTAFITLNSMALEGDFCTLCENAEKELTKIEQIFNCSRLVHEKKAVDRVCESLIAKLPRYTRPVLLQHFPLYRPNDRACQDRDGGPDADGNRERWEVLSK</sequence>
<gene>
    <name evidence="13" type="ORF">BIW11_14256</name>
</gene>
<name>A0A1V9WYF7_9ACAR</name>
<keyword evidence="9" id="KW-0464">Manganese</keyword>
<evidence type="ECO:0000256" key="10">
    <source>
        <dbReference type="SAM" id="MobiDB-lite"/>
    </source>
</evidence>
<organism evidence="13 14">
    <name type="scientific">Tropilaelaps mercedesae</name>
    <dbReference type="NCBI Taxonomy" id="418985"/>
    <lineage>
        <taxon>Eukaryota</taxon>
        <taxon>Metazoa</taxon>
        <taxon>Ecdysozoa</taxon>
        <taxon>Arthropoda</taxon>
        <taxon>Chelicerata</taxon>
        <taxon>Arachnida</taxon>
        <taxon>Acari</taxon>
        <taxon>Parasitiformes</taxon>
        <taxon>Mesostigmata</taxon>
        <taxon>Gamasina</taxon>
        <taxon>Dermanyssoidea</taxon>
        <taxon>Laelapidae</taxon>
        <taxon>Tropilaelaps</taxon>
    </lineage>
</organism>
<dbReference type="Proteomes" id="UP000192247">
    <property type="component" value="Unassembled WGS sequence"/>
</dbReference>
<evidence type="ECO:0000256" key="3">
    <source>
        <dbReference type="ARBA" id="ARBA00008895"/>
    </source>
</evidence>
<evidence type="ECO:0000256" key="4">
    <source>
        <dbReference type="ARBA" id="ARBA00022692"/>
    </source>
</evidence>
<dbReference type="EMBL" id="MNPL01033102">
    <property type="protein sequence ID" value="OQR66280.1"/>
    <property type="molecule type" value="Genomic_DNA"/>
</dbReference>
<evidence type="ECO:0000256" key="6">
    <source>
        <dbReference type="ARBA" id="ARBA00022801"/>
    </source>
</evidence>
<dbReference type="InterPro" id="IPR029052">
    <property type="entry name" value="Metallo-depent_PP-like"/>
</dbReference>
<evidence type="ECO:0000313" key="14">
    <source>
        <dbReference type="Proteomes" id="UP000192247"/>
    </source>
</evidence>
<reference evidence="13 14" key="1">
    <citation type="journal article" date="2017" name="Gigascience">
        <title>Draft genome of the honey bee ectoparasitic mite, Tropilaelaps mercedesae, is shaped by the parasitic life history.</title>
        <authorList>
            <person name="Dong X."/>
            <person name="Armstrong S.D."/>
            <person name="Xia D."/>
            <person name="Makepeace B.L."/>
            <person name="Darby A.C."/>
            <person name="Kadowaki T."/>
        </authorList>
    </citation>
    <scope>NUCLEOTIDE SEQUENCE [LARGE SCALE GENOMIC DNA]</scope>
    <source>
        <strain evidence="13">Wuxi-XJTLU</strain>
    </source>
</reference>
<comment type="subcellular location">
    <subcellularLocation>
        <location evidence="2">Membrane</location>
        <topology evidence="2">Multi-pass membrane protein</topology>
    </subcellularLocation>
</comment>
<feature type="transmembrane region" description="Helical" evidence="11">
    <location>
        <begin position="97"/>
        <end position="116"/>
    </location>
</feature>
<comment type="caution">
    <text evidence="13">The sequence shown here is derived from an EMBL/GenBank/DDBJ whole genome shotgun (WGS) entry which is preliminary data.</text>
</comment>
<feature type="region of interest" description="Disordered" evidence="10">
    <location>
        <begin position="343"/>
        <end position="365"/>
    </location>
</feature>
<accession>A0A1V9WYF7</accession>
<dbReference type="Gene3D" id="3.60.21.10">
    <property type="match status" value="1"/>
</dbReference>
<protein>
    <submittedName>
        <fullName evidence="13">Metallophosphoesterase 1-like</fullName>
    </submittedName>
</protein>
<proteinExistence type="inferred from homology"/>
<dbReference type="GO" id="GO:0016020">
    <property type="term" value="C:membrane"/>
    <property type="evidence" value="ECO:0007669"/>
    <property type="project" value="UniProtKB-SubCell"/>
</dbReference>
<keyword evidence="7 11" id="KW-1133">Transmembrane helix</keyword>
<dbReference type="AlphaFoldDB" id="A0A1V9WYF7"/>
<dbReference type="SUPFAM" id="SSF56300">
    <property type="entry name" value="Metallo-dependent phosphatases"/>
    <property type="match status" value="1"/>
</dbReference>
<evidence type="ECO:0000256" key="5">
    <source>
        <dbReference type="ARBA" id="ARBA00022723"/>
    </source>
</evidence>
<evidence type="ECO:0000256" key="7">
    <source>
        <dbReference type="ARBA" id="ARBA00022989"/>
    </source>
</evidence>
<dbReference type="InterPro" id="IPR033308">
    <property type="entry name" value="PGAP5/Cdc1/Ted1"/>
</dbReference>
<dbReference type="OrthoDB" id="9984693at2759"/>
<keyword evidence="4 11" id="KW-0812">Transmembrane</keyword>
<comment type="cofactor">
    <cofactor evidence="1">
        <name>Mn(2+)</name>
        <dbReference type="ChEBI" id="CHEBI:29035"/>
    </cofactor>
</comment>
<feature type="non-terminal residue" evidence="13">
    <location>
        <position position="365"/>
    </location>
</feature>
<dbReference type="InterPro" id="IPR004843">
    <property type="entry name" value="Calcineurin-like_PHP"/>
</dbReference>
<evidence type="ECO:0000256" key="1">
    <source>
        <dbReference type="ARBA" id="ARBA00001936"/>
    </source>
</evidence>
<dbReference type="STRING" id="418985.A0A1V9WYF7"/>
<dbReference type="Pfam" id="PF00149">
    <property type="entry name" value="Metallophos"/>
    <property type="match status" value="1"/>
</dbReference>
<keyword evidence="14" id="KW-1185">Reference proteome</keyword>
<evidence type="ECO:0000259" key="12">
    <source>
        <dbReference type="Pfam" id="PF00149"/>
    </source>
</evidence>
<evidence type="ECO:0000313" key="13">
    <source>
        <dbReference type="EMBL" id="OQR66280.1"/>
    </source>
</evidence>
<dbReference type="GO" id="GO:0016787">
    <property type="term" value="F:hydrolase activity"/>
    <property type="evidence" value="ECO:0007669"/>
    <property type="project" value="UniProtKB-KW"/>
</dbReference>
<evidence type="ECO:0000256" key="8">
    <source>
        <dbReference type="ARBA" id="ARBA00023136"/>
    </source>
</evidence>
<dbReference type="PANTHER" id="PTHR13315:SF0">
    <property type="entry name" value="METALLOPHOSPHOESTERASE 1"/>
    <property type="match status" value="1"/>
</dbReference>
<keyword evidence="5" id="KW-0479">Metal-binding</keyword>
<keyword evidence="6" id="KW-0378">Hydrolase</keyword>
<dbReference type="FunCoup" id="A0A1V9WYF7">
    <property type="interactions" value="698"/>
</dbReference>
<feature type="domain" description="Calcineurin-like phosphoesterase" evidence="12">
    <location>
        <begin position="144"/>
        <end position="257"/>
    </location>
</feature>
<evidence type="ECO:0000256" key="11">
    <source>
        <dbReference type="SAM" id="Phobius"/>
    </source>
</evidence>
<dbReference type="InParanoid" id="A0A1V9WYF7"/>
<dbReference type="GO" id="GO:0006506">
    <property type="term" value="P:GPI anchor biosynthetic process"/>
    <property type="evidence" value="ECO:0007669"/>
    <property type="project" value="InterPro"/>
</dbReference>
<keyword evidence="8 11" id="KW-0472">Membrane</keyword>
<comment type="similarity">
    <text evidence="3">Belongs to the metallophosphoesterase superfamily. MPPE1 family.</text>
</comment>
<evidence type="ECO:0000256" key="2">
    <source>
        <dbReference type="ARBA" id="ARBA00004141"/>
    </source>
</evidence>
<dbReference type="PANTHER" id="PTHR13315">
    <property type="entry name" value="METALLO PHOSPHOESTERASE RELATED"/>
    <property type="match status" value="1"/>
</dbReference>
<dbReference type="GO" id="GO:0046872">
    <property type="term" value="F:metal ion binding"/>
    <property type="evidence" value="ECO:0007669"/>
    <property type="project" value="UniProtKB-KW"/>
</dbReference>